<name>A0A9P6LQ25_9PEZI</name>
<evidence type="ECO:0000256" key="1">
    <source>
        <dbReference type="ARBA" id="ARBA00022741"/>
    </source>
</evidence>
<dbReference type="Pfam" id="PF00271">
    <property type="entry name" value="Helicase_C"/>
    <property type="match status" value="1"/>
</dbReference>
<dbReference type="InterPro" id="IPR014001">
    <property type="entry name" value="Helicase_ATP-bd"/>
</dbReference>
<evidence type="ECO:0000259" key="9">
    <source>
        <dbReference type="PROSITE" id="PS51192"/>
    </source>
</evidence>
<feature type="compositionally biased region" description="Basic and acidic residues" evidence="8">
    <location>
        <begin position="611"/>
        <end position="622"/>
    </location>
</feature>
<accession>A0A9P6LQ25</accession>
<evidence type="ECO:0000256" key="6">
    <source>
        <dbReference type="RuleBase" id="RU000492"/>
    </source>
</evidence>
<dbReference type="PROSITE" id="PS51194">
    <property type="entry name" value="HELICASE_CTER"/>
    <property type="match status" value="1"/>
</dbReference>
<feature type="region of interest" description="Disordered" evidence="8">
    <location>
        <begin position="586"/>
        <end position="693"/>
    </location>
</feature>
<evidence type="ECO:0000256" key="7">
    <source>
        <dbReference type="RuleBase" id="RU365068"/>
    </source>
</evidence>
<evidence type="ECO:0000256" key="2">
    <source>
        <dbReference type="ARBA" id="ARBA00022801"/>
    </source>
</evidence>
<keyword evidence="4 6" id="KW-0067">ATP-binding</keyword>
<proteinExistence type="inferred from homology"/>
<feature type="compositionally biased region" description="Basic and acidic residues" evidence="8">
    <location>
        <begin position="647"/>
        <end position="693"/>
    </location>
</feature>
<organism evidence="11 12">
    <name type="scientific">Colletotrichum karsti</name>
    <dbReference type="NCBI Taxonomy" id="1095194"/>
    <lineage>
        <taxon>Eukaryota</taxon>
        <taxon>Fungi</taxon>
        <taxon>Dikarya</taxon>
        <taxon>Ascomycota</taxon>
        <taxon>Pezizomycotina</taxon>
        <taxon>Sordariomycetes</taxon>
        <taxon>Hypocreomycetidae</taxon>
        <taxon>Glomerellales</taxon>
        <taxon>Glomerellaceae</taxon>
        <taxon>Colletotrichum</taxon>
        <taxon>Colletotrichum boninense species complex</taxon>
    </lineage>
</organism>
<dbReference type="InterPro" id="IPR027417">
    <property type="entry name" value="P-loop_NTPase"/>
</dbReference>
<feature type="compositionally biased region" description="Gly residues" evidence="8">
    <location>
        <begin position="594"/>
        <end position="610"/>
    </location>
</feature>
<evidence type="ECO:0000259" key="10">
    <source>
        <dbReference type="PROSITE" id="PS51194"/>
    </source>
</evidence>
<dbReference type="Proteomes" id="UP000781932">
    <property type="component" value="Unassembled WGS sequence"/>
</dbReference>
<feature type="domain" description="Helicase ATP-binding" evidence="9">
    <location>
        <begin position="112"/>
        <end position="303"/>
    </location>
</feature>
<dbReference type="Gene3D" id="3.40.50.300">
    <property type="entry name" value="P-loop containing nucleotide triphosphate hydrolases"/>
    <property type="match status" value="2"/>
</dbReference>
<comment type="domain">
    <text evidence="7">The Q motif is unique to and characteristic of the DEAD box family of RNA helicases and controls ATP binding and hydrolysis.</text>
</comment>
<dbReference type="CDD" id="cd18787">
    <property type="entry name" value="SF2_C_DEAD"/>
    <property type="match status" value="1"/>
</dbReference>
<comment type="caution">
    <text evidence="11">The sequence shown here is derived from an EMBL/GenBank/DDBJ whole genome shotgun (WGS) entry which is preliminary data.</text>
</comment>
<dbReference type="GO" id="GO:0005524">
    <property type="term" value="F:ATP binding"/>
    <property type="evidence" value="ECO:0007669"/>
    <property type="project" value="UniProtKB-UniRule"/>
</dbReference>
<gene>
    <name evidence="11" type="ORF">CkaCkLH20_00964</name>
</gene>
<keyword evidence="5 7" id="KW-0694">RNA-binding</keyword>
<dbReference type="GO" id="GO:0003723">
    <property type="term" value="F:RNA binding"/>
    <property type="evidence" value="ECO:0007669"/>
    <property type="project" value="UniProtKB-UniRule"/>
</dbReference>
<reference evidence="11" key="2">
    <citation type="submission" date="2020-11" db="EMBL/GenBank/DDBJ databases">
        <title>Whole genome sequencing of Colletotrichum sp.</title>
        <authorList>
            <person name="Li H."/>
        </authorList>
    </citation>
    <scope>NUCLEOTIDE SEQUENCE</scope>
    <source>
        <strain evidence="11">CkLH20</strain>
    </source>
</reference>
<dbReference type="SUPFAM" id="SSF52540">
    <property type="entry name" value="P-loop containing nucleoside triphosphate hydrolases"/>
    <property type="match status" value="2"/>
</dbReference>
<dbReference type="PANTHER" id="PTHR24031">
    <property type="entry name" value="RNA HELICASE"/>
    <property type="match status" value="1"/>
</dbReference>
<keyword evidence="2 6" id="KW-0378">Hydrolase</keyword>
<dbReference type="GeneID" id="62156758"/>
<dbReference type="InterPro" id="IPR000629">
    <property type="entry name" value="RNA-helicase_DEAD-box_CS"/>
</dbReference>
<dbReference type="RefSeq" id="XP_038751279.1">
    <property type="nucleotide sequence ID" value="XM_038883684.1"/>
</dbReference>
<evidence type="ECO:0000256" key="5">
    <source>
        <dbReference type="ARBA" id="ARBA00022884"/>
    </source>
</evidence>
<keyword evidence="12" id="KW-1185">Reference proteome</keyword>
<sequence length="693" mass="76377">MFRQSLRRCARLSGAGFATTTLRTTRPVVLKSIAQPSQTALRAPATLNAFRLYSSEAAAVANEQSGDASTPSEAPLSRFEDLRSLGVHANLVDSITKGLKYENMTDVQSKTIKPALKGMDLVAQAKTGTGKTLAFLVPILQRMIAADPTLATRRARFSADASDIRGIVISPTRELAEQIAVEAEKLCQGTGLVVQRAVGGTRKREMLMETRRRGCHLLVGTPGRLNDLLSDPDSGIRAPNLAAIVLDEADRMLDVGFERELREIVSHLPDAKQTQRQTLLFSATIPRSVISLAREWVRPDNFDFIQTVSGDEVLTHEKVKQHVVNCKGYANVFPVLYELIQNEVEKRANDRSLQPFKALVFLPTTGFVDLAGDMDRDLKRLRAQHGRHWSWRIHSKLTQPQRTRAADEFRRAESGILFSSDVTARGLDFPNVTHVIQVGAPSDREQYIHRLGRTGRAKKDGEGWLILPECEMNKARNELGGLPIQPDTTLTSTARFDFTKGEEPSEIVKQVTEATANVSGSTLGMAYMSLWGQFDSRSAQDRADELKVWYVDAMQKEDTPYISPSTAMKRGLRGLKNINTVNRAGYERDDSRDGGLGFGGRDGGRGFGGRDGGRGFGDRDGGRGFGGRDGGRGFGGRDGGRGFGGRDGGRGFGDRDGGRGFQRREPRDGFEKMSFESRSDDRGRPQRRERSSF</sequence>
<dbReference type="AlphaFoldDB" id="A0A9P6LQ25"/>
<dbReference type="SMART" id="SM00487">
    <property type="entry name" value="DEXDc"/>
    <property type="match status" value="1"/>
</dbReference>
<comment type="catalytic activity">
    <reaction evidence="7">
        <text>ATP + H2O = ADP + phosphate + H(+)</text>
        <dbReference type="Rhea" id="RHEA:13065"/>
        <dbReference type="ChEBI" id="CHEBI:15377"/>
        <dbReference type="ChEBI" id="CHEBI:15378"/>
        <dbReference type="ChEBI" id="CHEBI:30616"/>
        <dbReference type="ChEBI" id="CHEBI:43474"/>
        <dbReference type="ChEBI" id="CHEBI:456216"/>
        <dbReference type="EC" id="3.6.4.13"/>
    </reaction>
</comment>
<feature type="compositionally biased region" description="Gly residues" evidence="8">
    <location>
        <begin position="623"/>
        <end position="646"/>
    </location>
</feature>
<evidence type="ECO:0000256" key="3">
    <source>
        <dbReference type="ARBA" id="ARBA00022806"/>
    </source>
</evidence>
<dbReference type="EMBL" id="JAATWM020000002">
    <property type="protein sequence ID" value="KAF9881818.1"/>
    <property type="molecule type" value="Genomic_DNA"/>
</dbReference>
<evidence type="ECO:0000313" key="11">
    <source>
        <dbReference type="EMBL" id="KAF9881818.1"/>
    </source>
</evidence>
<reference evidence="11" key="1">
    <citation type="submission" date="2020-03" db="EMBL/GenBank/DDBJ databases">
        <authorList>
            <person name="He L."/>
        </authorList>
    </citation>
    <scope>NUCLEOTIDE SEQUENCE</scope>
    <source>
        <strain evidence="11">CkLH20</strain>
    </source>
</reference>
<evidence type="ECO:0000313" key="12">
    <source>
        <dbReference type="Proteomes" id="UP000781932"/>
    </source>
</evidence>
<dbReference type="EC" id="3.6.4.13" evidence="7"/>
<dbReference type="SMART" id="SM00490">
    <property type="entry name" value="HELICc"/>
    <property type="match status" value="1"/>
</dbReference>
<dbReference type="OrthoDB" id="193716at2759"/>
<dbReference type="InterPro" id="IPR001650">
    <property type="entry name" value="Helicase_C-like"/>
</dbReference>
<keyword evidence="3 6" id="KW-0347">Helicase</keyword>
<feature type="domain" description="Helicase C-terminal" evidence="10">
    <location>
        <begin position="335"/>
        <end position="515"/>
    </location>
</feature>
<comment type="function">
    <text evidence="7">RNA helicase.</text>
</comment>
<dbReference type="PROSITE" id="PS00039">
    <property type="entry name" value="DEAD_ATP_HELICASE"/>
    <property type="match status" value="1"/>
</dbReference>
<dbReference type="PROSITE" id="PS51192">
    <property type="entry name" value="HELICASE_ATP_BIND_1"/>
    <property type="match status" value="1"/>
</dbReference>
<keyword evidence="1 6" id="KW-0547">Nucleotide-binding</keyword>
<protein>
    <recommendedName>
        <fullName evidence="7">ATP-dependent RNA helicase</fullName>
        <ecNumber evidence="7">3.6.4.13</ecNumber>
    </recommendedName>
</protein>
<dbReference type="GO" id="GO:0016787">
    <property type="term" value="F:hydrolase activity"/>
    <property type="evidence" value="ECO:0007669"/>
    <property type="project" value="UniProtKB-KW"/>
</dbReference>
<evidence type="ECO:0000256" key="4">
    <source>
        <dbReference type="ARBA" id="ARBA00022840"/>
    </source>
</evidence>
<dbReference type="InterPro" id="IPR011545">
    <property type="entry name" value="DEAD/DEAH_box_helicase_dom"/>
</dbReference>
<comment type="similarity">
    <text evidence="6">Belongs to the DEAD box helicase family.</text>
</comment>
<dbReference type="Pfam" id="PF00270">
    <property type="entry name" value="DEAD"/>
    <property type="match status" value="1"/>
</dbReference>
<evidence type="ECO:0000256" key="8">
    <source>
        <dbReference type="SAM" id="MobiDB-lite"/>
    </source>
</evidence>
<dbReference type="GO" id="GO:0003724">
    <property type="term" value="F:RNA helicase activity"/>
    <property type="evidence" value="ECO:0007669"/>
    <property type="project" value="UniProtKB-EC"/>
</dbReference>